<dbReference type="SMART" id="SM00225">
    <property type="entry name" value="BTB"/>
    <property type="match status" value="1"/>
</dbReference>
<dbReference type="Gene3D" id="3.30.710.10">
    <property type="entry name" value="Potassium Channel Kv1.1, Chain A"/>
    <property type="match status" value="1"/>
</dbReference>
<reference evidence="3" key="1">
    <citation type="submission" date="2021-01" db="EMBL/GenBank/DDBJ databases">
        <authorList>
            <person name="Corre E."/>
            <person name="Pelletier E."/>
            <person name="Niang G."/>
            <person name="Scheremetjew M."/>
            <person name="Finn R."/>
            <person name="Kale V."/>
            <person name="Holt S."/>
            <person name="Cochrane G."/>
            <person name="Meng A."/>
            <person name="Brown T."/>
            <person name="Cohen L."/>
        </authorList>
    </citation>
    <scope>NUCLEOTIDE SEQUENCE</scope>
    <source>
        <strain evidence="3">CCMP2058</strain>
    </source>
</reference>
<dbReference type="EMBL" id="HBEM01003493">
    <property type="protein sequence ID" value="CAD8433140.1"/>
    <property type="molecule type" value="Transcribed_RNA"/>
</dbReference>
<dbReference type="PANTHER" id="PTHR45774">
    <property type="entry name" value="BTB/POZ DOMAIN-CONTAINING"/>
    <property type="match status" value="1"/>
</dbReference>
<proteinExistence type="predicted"/>
<dbReference type="Pfam" id="PF07707">
    <property type="entry name" value="BACK"/>
    <property type="match status" value="1"/>
</dbReference>
<dbReference type="CDD" id="cd14733">
    <property type="entry name" value="BACK"/>
    <property type="match status" value="1"/>
</dbReference>
<name>A0A7S0CSX5_9EUKA</name>
<dbReference type="InterPro" id="IPR011705">
    <property type="entry name" value="BACK"/>
</dbReference>
<evidence type="ECO:0000259" key="2">
    <source>
        <dbReference type="PROSITE" id="PS50097"/>
    </source>
</evidence>
<feature type="region of interest" description="Disordered" evidence="1">
    <location>
        <begin position="1"/>
        <end position="56"/>
    </location>
</feature>
<feature type="compositionally biased region" description="Basic and acidic residues" evidence="1">
    <location>
        <begin position="23"/>
        <end position="56"/>
    </location>
</feature>
<dbReference type="InterPro" id="IPR011333">
    <property type="entry name" value="SKP1/BTB/POZ_sf"/>
</dbReference>
<evidence type="ECO:0000313" key="3">
    <source>
        <dbReference type="EMBL" id="CAD8433140.1"/>
    </source>
</evidence>
<dbReference type="Gene3D" id="1.25.40.420">
    <property type="match status" value="1"/>
</dbReference>
<dbReference type="GO" id="GO:0005829">
    <property type="term" value="C:cytosol"/>
    <property type="evidence" value="ECO:0007669"/>
    <property type="project" value="TreeGrafter"/>
</dbReference>
<organism evidence="3">
    <name type="scientific">Amorphochlora amoebiformis</name>
    <dbReference type="NCBI Taxonomy" id="1561963"/>
    <lineage>
        <taxon>Eukaryota</taxon>
        <taxon>Sar</taxon>
        <taxon>Rhizaria</taxon>
        <taxon>Cercozoa</taxon>
        <taxon>Chlorarachniophyceae</taxon>
        <taxon>Amorphochlora</taxon>
    </lineage>
</organism>
<protein>
    <recommendedName>
        <fullName evidence="2">BTB domain-containing protein</fullName>
    </recommendedName>
</protein>
<dbReference type="AlphaFoldDB" id="A0A7S0CSX5"/>
<dbReference type="PROSITE" id="PS50097">
    <property type="entry name" value="BTB"/>
    <property type="match status" value="1"/>
</dbReference>
<sequence length="631" mass="70428">MSDVEMPRLVETSAIEVLPPTERPPRQEEAKIEGKVRNELKNEKEGKEEKYPKFDETKPLPTIRFATRRMDHKACPTEPHVNFIANIDNSKYSADSPDTKSSGIFGGASSIGRVGPTPGSLAADLGAMLARRELCDIIFEVGPSKVKIPAHKVVLASRSKVFAAMLFSGFKEANERMIALPHVEPEAFKQLLRAVYTDEVSVKKENVKSTLYLAKQYQVEALRAPCVEFLRRELSVKNALEFWDDEFNKLVDESEIALPIIEANAHTVVESEAFAKLSEEQLIRLLQSENLQVREAHLFKNVLRWGNMQLKLKQDAAKHRDSIGNDLNVNRHSTTLGEGQDGLIQASRSISVGVIERGETKNGGEERVREGKHTLAGVLKNVLPHIRLGAMSLGELATCGVRDLIPREDMVKMLRYAAVQTQADTRGKPELRVPKDEKLTAKLEKDLPFLVRPRGGTPRQFRLDPLRSHPDLNIENKARFARVVKAGASGAHAICVSASNLGWGGVVCWRVKINRRLGWMALGIWKAETPLGRIYTPYFYGYTSAKQKYIAGRAVPPDPHGLQMASGMIVDLRFDMTNNELRVQNPGGVPEVFKSLKPACYEAVFVVNGHNDSLLAWFIHQSQFGRYSDVT</sequence>
<gene>
    <name evidence="3" type="ORF">LAMO00422_LOCUS2454</name>
</gene>
<dbReference type="SUPFAM" id="SSF54695">
    <property type="entry name" value="POZ domain"/>
    <property type="match status" value="1"/>
</dbReference>
<evidence type="ECO:0000256" key="1">
    <source>
        <dbReference type="SAM" id="MobiDB-lite"/>
    </source>
</evidence>
<dbReference type="InterPro" id="IPR000210">
    <property type="entry name" value="BTB/POZ_dom"/>
</dbReference>
<dbReference type="Pfam" id="PF00651">
    <property type="entry name" value="BTB"/>
    <property type="match status" value="1"/>
</dbReference>
<feature type="domain" description="BTB" evidence="2">
    <location>
        <begin position="135"/>
        <end position="204"/>
    </location>
</feature>
<dbReference type="PANTHER" id="PTHR45774:SF4">
    <property type="entry name" value="AXUNDEAD, ISOFORM F"/>
    <property type="match status" value="1"/>
</dbReference>
<accession>A0A7S0CSX5</accession>